<dbReference type="PATRIC" id="fig|1427984.3.peg.486"/>
<evidence type="ECO:0000256" key="5">
    <source>
        <dbReference type="ARBA" id="ARBA00022884"/>
    </source>
</evidence>
<dbReference type="Gene3D" id="3.30.190.20">
    <property type="match status" value="1"/>
</dbReference>
<dbReference type="AlphaFoldDB" id="W8GT49"/>
<evidence type="ECO:0000256" key="7">
    <source>
        <dbReference type="ARBA" id="ARBA00023274"/>
    </source>
</evidence>
<evidence type="ECO:0000256" key="4">
    <source>
        <dbReference type="ARBA" id="ARBA00022845"/>
    </source>
</evidence>
<keyword evidence="6 9" id="KW-0689">Ribosomal protein</keyword>
<dbReference type="PANTHER" id="PTHR36427">
    <property type="entry name" value="54S RIBOSOMAL PROTEIN L1, MITOCHONDRIAL"/>
    <property type="match status" value="1"/>
</dbReference>
<dbReference type="InterPro" id="IPR023674">
    <property type="entry name" value="Ribosomal_uL1-like"/>
</dbReference>
<dbReference type="GO" id="GO:0006417">
    <property type="term" value="P:regulation of translation"/>
    <property type="evidence" value="ECO:0007669"/>
    <property type="project" value="UniProtKB-KW"/>
</dbReference>
<accession>W8GT49</accession>
<evidence type="ECO:0000256" key="2">
    <source>
        <dbReference type="ARBA" id="ARBA00022491"/>
    </source>
</evidence>
<dbReference type="SUPFAM" id="SSF56808">
    <property type="entry name" value="Ribosomal protein L1"/>
    <property type="match status" value="1"/>
</dbReference>
<gene>
    <name evidence="9 10" type="primary">rplA</name>
    <name evidence="10" type="ORF">X271_00504</name>
</gene>
<evidence type="ECO:0000313" key="11">
    <source>
        <dbReference type="Proteomes" id="UP000019450"/>
    </source>
</evidence>
<comment type="similarity">
    <text evidence="1 9">Belongs to the universal ribosomal protein uL1 family.</text>
</comment>
<keyword evidence="9" id="KW-0820">tRNA-binding</keyword>
<dbReference type="CDD" id="cd00403">
    <property type="entry name" value="Ribosomal_L1"/>
    <property type="match status" value="1"/>
</dbReference>
<keyword evidence="4 9" id="KW-0810">Translation regulation</keyword>
<dbReference type="OrthoDB" id="9803740at2"/>
<dbReference type="GO" id="GO:0003735">
    <property type="term" value="F:structural constituent of ribosome"/>
    <property type="evidence" value="ECO:0007669"/>
    <property type="project" value="InterPro"/>
</dbReference>
<dbReference type="GO" id="GO:0015934">
    <property type="term" value="C:large ribosomal subunit"/>
    <property type="evidence" value="ECO:0007669"/>
    <property type="project" value="InterPro"/>
</dbReference>
<name>W8GT49_9MOLU</name>
<keyword evidence="5 9" id="KW-0694">RNA-binding</keyword>
<dbReference type="FunFam" id="3.40.50.790:FF:000001">
    <property type="entry name" value="50S ribosomal protein L1"/>
    <property type="match status" value="1"/>
</dbReference>
<comment type="function">
    <text evidence="9">Binds directly to 23S rRNA. The L1 stalk is quite mobile in the ribosome, and is involved in E site tRNA release.</text>
</comment>
<evidence type="ECO:0000256" key="3">
    <source>
        <dbReference type="ARBA" id="ARBA00022730"/>
    </source>
</evidence>
<keyword evidence="3 9" id="KW-0699">rRNA-binding</keyword>
<dbReference type="GO" id="GO:0000049">
    <property type="term" value="F:tRNA binding"/>
    <property type="evidence" value="ECO:0007669"/>
    <property type="project" value="UniProtKB-KW"/>
</dbReference>
<evidence type="ECO:0000256" key="8">
    <source>
        <dbReference type="ARBA" id="ARBA00035241"/>
    </source>
</evidence>
<dbReference type="EMBL" id="CP006932">
    <property type="protein sequence ID" value="AHK22605.1"/>
    <property type="molecule type" value="Genomic_DNA"/>
</dbReference>
<dbReference type="Pfam" id="PF00687">
    <property type="entry name" value="Ribosomal_L1"/>
    <property type="match status" value="1"/>
</dbReference>
<dbReference type="HAMAP" id="MF_01318_B">
    <property type="entry name" value="Ribosomal_uL1_B"/>
    <property type="match status" value="1"/>
</dbReference>
<keyword evidence="7 9" id="KW-0687">Ribonucleoprotein</keyword>
<dbReference type="STRING" id="1427984.X271_00504"/>
<dbReference type="eggNOG" id="COG0081">
    <property type="taxonomic scope" value="Bacteria"/>
</dbReference>
<dbReference type="Proteomes" id="UP000019450">
    <property type="component" value="Chromosome"/>
</dbReference>
<dbReference type="GO" id="GO:0019843">
    <property type="term" value="F:rRNA binding"/>
    <property type="evidence" value="ECO:0007669"/>
    <property type="project" value="UniProtKB-UniRule"/>
</dbReference>
<dbReference type="PANTHER" id="PTHR36427:SF3">
    <property type="entry name" value="LARGE RIBOSOMAL SUBUNIT PROTEIN UL1M"/>
    <property type="match status" value="1"/>
</dbReference>
<dbReference type="PIRSF" id="PIRSF002155">
    <property type="entry name" value="Ribosomal_L1"/>
    <property type="match status" value="1"/>
</dbReference>
<dbReference type="InterPro" id="IPR002143">
    <property type="entry name" value="Ribosomal_uL1"/>
</dbReference>
<evidence type="ECO:0000256" key="1">
    <source>
        <dbReference type="ARBA" id="ARBA00010531"/>
    </source>
</evidence>
<dbReference type="InterPro" id="IPR005878">
    <property type="entry name" value="Ribosom_uL1_bac-type"/>
</dbReference>
<dbReference type="InterPro" id="IPR016095">
    <property type="entry name" value="Ribosomal_uL1_3-a/b-sand"/>
</dbReference>
<dbReference type="GO" id="GO:0006412">
    <property type="term" value="P:translation"/>
    <property type="evidence" value="ECO:0007669"/>
    <property type="project" value="UniProtKB-UniRule"/>
</dbReference>
<evidence type="ECO:0000256" key="6">
    <source>
        <dbReference type="ARBA" id="ARBA00022980"/>
    </source>
</evidence>
<reference evidence="10 11" key="1">
    <citation type="journal article" date="2014" name="Genome Biol. Evol.">
        <title>Phylogenomics of "Candidatus Hepatoplasma crinochetorum," a Lineage of Mollicutes Associated with Noninsect Arthropods.</title>
        <authorList>
            <person name="Leclercq S."/>
            <person name="Dittmer J."/>
            <person name="Bouchon D."/>
            <person name="Cordaux R."/>
        </authorList>
    </citation>
    <scope>NUCLEOTIDE SEQUENCE [LARGE SCALE GENOMIC DNA]</scope>
    <source>
        <strain evidence="10 11">Av</strain>
    </source>
</reference>
<organism evidence="10 11">
    <name type="scientific">Candidatus Hepatoplasma crinochetorum Av</name>
    <dbReference type="NCBI Taxonomy" id="1427984"/>
    <lineage>
        <taxon>Bacteria</taxon>
        <taxon>Bacillati</taxon>
        <taxon>Mycoplasmatota</taxon>
        <taxon>Mollicutes</taxon>
        <taxon>Candidatus Hepatoplasmataceae</taxon>
        <taxon>Candidatus Hepatoplasma</taxon>
    </lineage>
</organism>
<dbReference type="InterPro" id="IPR028364">
    <property type="entry name" value="Ribosomal_uL1/biogenesis"/>
</dbReference>
<dbReference type="Gene3D" id="3.40.50.790">
    <property type="match status" value="1"/>
</dbReference>
<evidence type="ECO:0000313" key="10">
    <source>
        <dbReference type="EMBL" id="AHK22605.1"/>
    </source>
</evidence>
<dbReference type="HOGENOM" id="CLU_062853_0_0_14"/>
<proteinExistence type="inferred from homology"/>
<keyword evidence="2 9" id="KW-0678">Repressor</keyword>
<dbReference type="RefSeq" id="WP_025208891.1">
    <property type="nucleotide sequence ID" value="NZ_CP006932.1"/>
</dbReference>
<evidence type="ECO:0000256" key="9">
    <source>
        <dbReference type="HAMAP-Rule" id="MF_01318"/>
    </source>
</evidence>
<sequence length="229" mass="25746">MVKKISKQLKKANDLIDRDHLYSIDEGLTIIRKISYEKFDPSVEVSFNLNLDVKKASQQLRGSIVLPHGVGKIAKVLVVGDKNDQDEGKKAGADYVNDELVLEKIQRENWFDFNYIVTTPKYMAKFAKYGKLLGPKGLMPNPKLGTVTKDVKVAVENIKKGQIEYRTNDQGLINLSIGKLSFSDQKLKENYQAIFNLIKAKRPSEVKGEYIINISLSTTMGPGIRIAKD</sequence>
<comment type="function">
    <text evidence="9">Protein L1 is also a translational repressor protein, it controls the translation of the L11 operon by binding to its mRNA.</text>
</comment>
<comment type="subunit">
    <text evidence="9">Part of the 50S ribosomal subunit.</text>
</comment>
<protein>
    <recommendedName>
        <fullName evidence="8 9">Large ribosomal subunit protein uL1</fullName>
    </recommendedName>
</protein>
<dbReference type="NCBIfam" id="TIGR01169">
    <property type="entry name" value="rplA_bact"/>
    <property type="match status" value="1"/>
</dbReference>
<dbReference type="KEGG" id="hcr:X271_00504"/>
<keyword evidence="11" id="KW-1185">Reference proteome</keyword>